<dbReference type="AlphaFoldDB" id="A0A5C1H7E5"/>
<dbReference type="EMBL" id="MK573199">
    <property type="protein sequence ID" value="QEM01561.1"/>
    <property type="molecule type" value="Genomic_DNA"/>
</dbReference>
<proteinExistence type="predicted"/>
<gene>
    <name evidence="1" type="primary">orf53</name>
</gene>
<reference evidence="1" key="1">
    <citation type="journal article" date="2019" name="Genome Biol. Evol.">
        <title>Nephromyces represents a diverse and novel lineage of the Apicomplexa that has retained apicoplasts.</title>
        <authorList>
            <person name="Munoz-Gomez S.A."/>
            <person name="Durnin K."/>
            <person name="Eme L."/>
            <person name="Paight C."/>
            <person name="Lane C.E."/>
            <person name="Saffo M.B."/>
            <person name="Slamovits C.H."/>
        </authorList>
    </citation>
    <scope>NUCLEOTIDE SEQUENCE</scope>
    <source>
        <strain evidence="1">439</strain>
    </source>
</reference>
<organism evidence="1">
    <name type="scientific">Nephromyces sp. ex Molgula occidentalis</name>
    <dbReference type="NCBI Taxonomy" id="2544991"/>
    <lineage>
        <taxon>Eukaryota</taxon>
        <taxon>Sar</taxon>
        <taxon>Alveolata</taxon>
        <taxon>Apicomplexa</taxon>
        <taxon>Aconoidasida</taxon>
        <taxon>Nephromycida</taxon>
        <taxon>Nephromyces</taxon>
    </lineage>
</organism>
<name>A0A5C1H7E5_9APIC</name>
<sequence length="53" mass="6857">MKNIFNFNSFKKNFLIYCKKTSNNFWLQLYLFNYLIFKYNNQTNNYKYNFFYF</sequence>
<accession>A0A5C1H7E5</accession>
<evidence type="ECO:0000313" key="1">
    <source>
        <dbReference type="EMBL" id="QEM01561.1"/>
    </source>
</evidence>
<protein>
    <submittedName>
        <fullName evidence="1">Uncharacterized protein</fullName>
    </submittedName>
</protein>